<comment type="caution">
    <text evidence="1">The sequence shown here is derived from an EMBL/GenBank/DDBJ whole genome shotgun (WGS) entry which is preliminary data.</text>
</comment>
<dbReference type="EMBL" id="MFDM01000023">
    <property type="protein sequence ID" value="OGE42581.1"/>
    <property type="molecule type" value="Genomic_DNA"/>
</dbReference>
<dbReference type="Proteomes" id="UP000178565">
    <property type="component" value="Unassembled WGS sequence"/>
</dbReference>
<dbReference type="STRING" id="1797785.A3B45_00005"/>
<evidence type="ECO:0000313" key="1">
    <source>
        <dbReference type="EMBL" id="OGE42581.1"/>
    </source>
</evidence>
<name>A0A1F5KPP5_9BACT</name>
<dbReference type="AlphaFoldDB" id="A0A1F5KPP5"/>
<evidence type="ECO:0000313" key="2">
    <source>
        <dbReference type="Proteomes" id="UP000178565"/>
    </source>
</evidence>
<proteinExistence type="predicted"/>
<sequence length="148" mass="16098">MPEASAVSETTAGVKPAVTTPKEIQLTPEQTPVANRLAVMREMSQRKQKITEESNFVHTAEVLQETDSMASAFSAAVGNVTQADNISCCYNMAGSHAAEERLLAGQLDRNDLTADQRLIFGYVKNEASQLRTSRELMGKVDPIVKTVN</sequence>
<protein>
    <submittedName>
        <fullName evidence="1">Uncharacterized protein</fullName>
    </submittedName>
</protein>
<gene>
    <name evidence="1" type="ORF">A3B45_00005</name>
</gene>
<accession>A0A1F5KPP5</accession>
<organism evidence="1 2">
    <name type="scientific">Candidatus Daviesbacteria bacterium RIFCSPLOWO2_01_FULL_39_12</name>
    <dbReference type="NCBI Taxonomy" id="1797785"/>
    <lineage>
        <taxon>Bacteria</taxon>
        <taxon>Candidatus Daviesiibacteriota</taxon>
    </lineage>
</organism>
<reference evidence="1 2" key="1">
    <citation type="journal article" date="2016" name="Nat. Commun.">
        <title>Thousands of microbial genomes shed light on interconnected biogeochemical processes in an aquifer system.</title>
        <authorList>
            <person name="Anantharaman K."/>
            <person name="Brown C.T."/>
            <person name="Hug L.A."/>
            <person name="Sharon I."/>
            <person name="Castelle C.J."/>
            <person name="Probst A.J."/>
            <person name="Thomas B.C."/>
            <person name="Singh A."/>
            <person name="Wilkins M.J."/>
            <person name="Karaoz U."/>
            <person name="Brodie E.L."/>
            <person name="Williams K.H."/>
            <person name="Hubbard S.S."/>
            <person name="Banfield J.F."/>
        </authorList>
    </citation>
    <scope>NUCLEOTIDE SEQUENCE [LARGE SCALE GENOMIC DNA]</scope>
</reference>